<evidence type="ECO:0000313" key="2">
    <source>
        <dbReference type="EMBL" id="PKC73405.1"/>
    </source>
</evidence>
<reference evidence="2 3" key="2">
    <citation type="submission" date="2017-10" db="EMBL/GenBank/DDBJ databases">
        <title>Genome analyses suggest a sexual origin of heterokaryosis in a supposedly ancient asexual fungus.</title>
        <authorList>
            <person name="Corradi N."/>
            <person name="Sedzielewska K."/>
            <person name="Noel J."/>
            <person name="Charron P."/>
            <person name="Farinelli L."/>
            <person name="Marton T."/>
            <person name="Kruger M."/>
            <person name="Pelin A."/>
            <person name="Brachmann A."/>
            <person name="Corradi N."/>
        </authorList>
    </citation>
    <scope>NUCLEOTIDE SEQUENCE [LARGE SCALE GENOMIC DNA]</scope>
    <source>
        <strain evidence="2 3">A1</strain>
    </source>
</reference>
<evidence type="ECO:0000256" key="1">
    <source>
        <dbReference type="SAM" id="MobiDB-lite"/>
    </source>
</evidence>
<dbReference type="EMBL" id="LLXH01000087">
    <property type="protein sequence ID" value="PKC73405.1"/>
    <property type="molecule type" value="Genomic_DNA"/>
</dbReference>
<proteinExistence type="predicted"/>
<evidence type="ECO:0000313" key="3">
    <source>
        <dbReference type="Proteomes" id="UP000232688"/>
    </source>
</evidence>
<dbReference type="AlphaFoldDB" id="A0A2N0SCX5"/>
<feature type="region of interest" description="Disordered" evidence="1">
    <location>
        <begin position="1"/>
        <end position="37"/>
    </location>
</feature>
<dbReference type="Proteomes" id="UP000232688">
    <property type="component" value="Unassembled WGS sequence"/>
</dbReference>
<dbReference type="VEuPathDB" id="FungiDB:RhiirA1_451204"/>
<gene>
    <name evidence="2" type="ORF">RhiirA1_451204</name>
</gene>
<sequence>MEVASDLDYTKDLKIEVDSDSDHTKEDDPDPTEELKELKELPEEILMSILKKVNEFTKDSLKNKALKEEYTKLKS</sequence>
<name>A0A2N0SCX5_9GLOM</name>
<feature type="compositionally biased region" description="Basic and acidic residues" evidence="1">
    <location>
        <begin position="8"/>
        <end position="26"/>
    </location>
</feature>
<reference evidence="2 3" key="1">
    <citation type="submission" date="2017-10" db="EMBL/GenBank/DDBJ databases">
        <title>Extensive intraspecific genome diversity in a model arbuscular mycorrhizal fungus.</title>
        <authorList>
            <person name="Chen E.C.H."/>
            <person name="Morin E."/>
            <person name="Baudet D."/>
            <person name="Noel J."/>
            <person name="Ndikumana S."/>
            <person name="Charron P."/>
            <person name="St-Onge C."/>
            <person name="Giorgi J."/>
            <person name="Grigoriev I.V."/>
            <person name="Roux C."/>
            <person name="Martin F.M."/>
            <person name="Corradi N."/>
        </authorList>
    </citation>
    <scope>NUCLEOTIDE SEQUENCE [LARGE SCALE GENOMIC DNA]</scope>
    <source>
        <strain evidence="2 3">A1</strain>
    </source>
</reference>
<accession>A0A2N0SCX5</accession>
<protein>
    <submittedName>
        <fullName evidence="2">Uncharacterized protein</fullName>
    </submittedName>
</protein>
<organism evidence="2 3">
    <name type="scientific">Rhizophagus irregularis</name>
    <dbReference type="NCBI Taxonomy" id="588596"/>
    <lineage>
        <taxon>Eukaryota</taxon>
        <taxon>Fungi</taxon>
        <taxon>Fungi incertae sedis</taxon>
        <taxon>Mucoromycota</taxon>
        <taxon>Glomeromycotina</taxon>
        <taxon>Glomeromycetes</taxon>
        <taxon>Glomerales</taxon>
        <taxon>Glomeraceae</taxon>
        <taxon>Rhizophagus</taxon>
    </lineage>
</organism>
<comment type="caution">
    <text evidence="2">The sequence shown here is derived from an EMBL/GenBank/DDBJ whole genome shotgun (WGS) entry which is preliminary data.</text>
</comment>